<evidence type="ECO:0000256" key="1">
    <source>
        <dbReference type="ARBA" id="ARBA00000851"/>
    </source>
</evidence>
<comment type="subunit">
    <text evidence="3 11">The type I restriction/modification system is composed of three polypeptides R, M and S.</text>
</comment>
<comment type="function">
    <text evidence="11">Subunit R is required for both nuclease and ATPase activities, but not for modification.</text>
</comment>
<keyword evidence="14" id="KW-1185">Reference proteome</keyword>
<gene>
    <name evidence="13" type="ORF">BU607_04630</name>
</gene>
<dbReference type="PANTHER" id="PTHR30195">
    <property type="entry name" value="TYPE I SITE-SPECIFIC DEOXYRIBONUCLEASE PROTEIN SUBUNIT M AND R"/>
    <property type="match status" value="1"/>
</dbReference>
<dbReference type="InterPro" id="IPR040980">
    <property type="entry name" value="SWI2_SNF2"/>
</dbReference>
<feature type="domain" description="Helicase ATP-binding" evidence="12">
    <location>
        <begin position="254"/>
        <end position="400"/>
    </location>
</feature>
<reference evidence="13 14" key="1">
    <citation type="journal article" date="2016" name="Front. Microbiol.">
        <title>Comprehensive Phylogenetic Analysis of Bovine Non-aureus Staphylococci Species Based on Whole-Genome Sequencing.</title>
        <authorList>
            <person name="Naushad S."/>
            <person name="Barkema H.W."/>
            <person name="Luby C."/>
            <person name="Condas L.A."/>
            <person name="Nobrega D.B."/>
            <person name="Carson D.A."/>
            <person name="De Buck J."/>
        </authorList>
    </citation>
    <scope>NUCLEOTIDE SEQUENCE [LARGE SCALE GENOMIC DNA]</scope>
    <source>
        <strain evidence="13 14">SNUC 993</strain>
    </source>
</reference>
<evidence type="ECO:0000256" key="2">
    <source>
        <dbReference type="ARBA" id="ARBA00008598"/>
    </source>
</evidence>
<dbReference type="EC" id="3.1.21.3" evidence="11"/>
<evidence type="ECO:0000256" key="11">
    <source>
        <dbReference type="RuleBase" id="RU364115"/>
    </source>
</evidence>
<keyword evidence="7 13" id="KW-0255">Endonuclease</keyword>
<dbReference type="InterPro" id="IPR004473">
    <property type="entry name" value="Restrct_endonuc_typeI_HsdR"/>
</dbReference>
<evidence type="ECO:0000256" key="4">
    <source>
        <dbReference type="ARBA" id="ARBA00022722"/>
    </source>
</evidence>
<dbReference type="InterPro" id="IPR014001">
    <property type="entry name" value="Helicase_ATP-bd"/>
</dbReference>
<dbReference type="EMBL" id="PZDI01000015">
    <property type="protein sequence ID" value="PTH18521.1"/>
    <property type="molecule type" value="Genomic_DNA"/>
</dbReference>
<organism evidence="13 14">
    <name type="scientific">Staphylococcus auricularis</name>
    <dbReference type="NCBI Taxonomy" id="29379"/>
    <lineage>
        <taxon>Bacteria</taxon>
        <taxon>Bacillati</taxon>
        <taxon>Bacillota</taxon>
        <taxon>Bacilli</taxon>
        <taxon>Bacillales</taxon>
        <taxon>Staphylococcaceae</taxon>
        <taxon>Staphylococcus</taxon>
    </lineage>
</organism>
<evidence type="ECO:0000256" key="3">
    <source>
        <dbReference type="ARBA" id="ARBA00011296"/>
    </source>
</evidence>
<dbReference type="Pfam" id="PF04313">
    <property type="entry name" value="HSDR_N"/>
    <property type="match status" value="1"/>
</dbReference>
<keyword evidence="6 11" id="KW-0680">Restriction system</keyword>
<evidence type="ECO:0000259" key="12">
    <source>
        <dbReference type="PROSITE" id="PS51192"/>
    </source>
</evidence>
<dbReference type="PANTHER" id="PTHR30195:SF16">
    <property type="entry name" value="TYPE I RESTRICTION ENZYME ENDONUCLEASE SUBUNIT"/>
    <property type="match status" value="1"/>
</dbReference>
<dbReference type="SMART" id="SM00487">
    <property type="entry name" value="DEXDc"/>
    <property type="match status" value="1"/>
</dbReference>
<dbReference type="Proteomes" id="UP000242694">
    <property type="component" value="Unassembled WGS sequence"/>
</dbReference>
<dbReference type="SUPFAM" id="SSF52540">
    <property type="entry name" value="P-loop containing nucleoside triphosphate hydrolases"/>
    <property type="match status" value="2"/>
</dbReference>
<dbReference type="InterPro" id="IPR051268">
    <property type="entry name" value="Type-I_R_enzyme_R_subunit"/>
</dbReference>
<protein>
    <recommendedName>
        <fullName evidence="11">Type I restriction enzyme endonuclease subunit</fullName>
        <shortName evidence="11">R protein</shortName>
        <ecNumber evidence="11">3.1.21.3</ecNumber>
    </recommendedName>
    <alternativeName>
        <fullName evidence="11">Type-1 restriction enzyme R protein</fullName>
    </alternativeName>
</protein>
<keyword evidence="10 11" id="KW-0238">DNA-binding</keyword>
<evidence type="ECO:0000313" key="13">
    <source>
        <dbReference type="EMBL" id="PTH18521.1"/>
    </source>
</evidence>
<dbReference type="CDD" id="cd18800">
    <property type="entry name" value="SF2_C_EcoR124I-like"/>
    <property type="match status" value="1"/>
</dbReference>
<keyword evidence="5 11" id="KW-0547">Nucleotide-binding</keyword>
<dbReference type="Pfam" id="PF18766">
    <property type="entry name" value="SWI2_SNF2"/>
    <property type="match status" value="1"/>
</dbReference>
<dbReference type="Pfam" id="PF12008">
    <property type="entry name" value="EcoR124_C"/>
    <property type="match status" value="1"/>
</dbReference>
<keyword evidence="8 11" id="KW-0378">Hydrolase</keyword>
<dbReference type="InterPro" id="IPR055180">
    <property type="entry name" value="HsdR_RecA-like_helicase_dom_2"/>
</dbReference>
<sequence length="934" mass="108938">MANQSESTLETKMMEQLESNGYENVKLKTEQQLMDNFRAILNERHADKLEGQPLTDKEFQRLLTMINGKSIFESARILRDKLPLKRDDESEVYLSFLDTKHWCKNTFQVTNQVAVKDTYKARYDVTILINGLPLVQVELKRRGVDINEAFNQVMRYRKQNYTGLFRYIQMFVISNGMETRYISNNDGEIFKSHMFYWSDKENKRINTLNDFTDTFLRPCQLAKMVSRYMILNETDRILMAMRPYQVHAVEALINQATETNNNGYIWHTTGSGKTLTSFKASQILAEQPDVKKVIFLVDRKDLDSQTEEEFNKFAKGAVDKTNHTAQLVKQLKDKSLPLIVTTIQKMAKAVSNNAEALEQYKTDKVVFIIDECHRSQFGDMHRIVRQHFNNAQFFGFTGTPRFEENKSQDGRSTADIFGRCLHTYLIKDAIHDGNVLGFSVDYARTIDPKYRISDEDEMVAGIDTEGVMLADKRIELIARHITENHDKYTRNRQYSAILTVQSIPALIKYYDMFKKISGDYEHPLVVAGVYTYGANEENKDTSTNATHSRDKLEEIISDYNQQFDTNFNTDRFSEYFNHISKTVKKGVKDNKIDVLIVVNMFLTGFDSKVLNTLYVDKNLKHHDLIQAYSRTNRVEKETKPFGKIVNYRDLKKNTDEALKLFSQTDDTDTVLMRGYEEYKEEFNDALAELKAIALKPQDVDDIQDENGKKAFVEAFRLLSKLVLRLKAFEEFDFTEEHIGMDEQEFADYRSKYFAIYDEVKKKPIDVDGGNRKVSILEDIDFEIEIMHNDMINVSYIMELVRKIDLKDKAEQKRNREQIRRILDNADDPTLRLKRDLIQEFIDEVVPKLNENDSIDDAYESFEQVKQEKDFDQFAEAVYVDEPKLKSIADQYGYSGIVDNEQLKELVRGKKLKERRRIKKAVSSFVEEMTDKYSV</sequence>
<dbReference type="Gene3D" id="3.40.50.300">
    <property type="entry name" value="P-loop containing nucleotide triphosphate hydrolases"/>
    <property type="match status" value="2"/>
</dbReference>
<dbReference type="GO" id="GO:0004519">
    <property type="term" value="F:endonuclease activity"/>
    <property type="evidence" value="ECO:0007669"/>
    <property type="project" value="UniProtKB-KW"/>
</dbReference>
<dbReference type="Gene3D" id="3.90.1570.50">
    <property type="match status" value="1"/>
</dbReference>
<dbReference type="NCBIfam" id="TIGR00348">
    <property type="entry name" value="hsdR"/>
    <property type="match status" value="1"/>
</dbReference>
<keyword evidence="9 11" id="KW-0067">ATP-binding</keyword>
<proteinExistence type="inferred from homology"/>
<evidence type="ECO:0000256" key="10">
    <source>
        <dbReference type="ARBA" id="ARBA00023125"/>
    </source>
</evidence>
<dbReference type="InterPro" id="IPR022625">
    <property type="entry name" value="TypeI_RM_Rsu_C"/>
</dbReference>
<evidence type="ECO:0000313" key="14">
    <source>
        <dbReference type="Proteomes" id="UP000242694"/>
    </source>
</evidence>
<name>A0ABX5IFY5_9STAP</name>
<accession>A0ABX5IFY5</accession>
<evidence type="ECO:0000256" key="5">
    <source>
        <dbReference type="ARBA" id="ARBA00022741"/>
    </source>
</evidence>
<comment type="caution">
    <text evidence="13">The sequence shown here is derived from an EMBL/GenBank/DDBJ whole genome shotgun (WGS) entry which is preliminary data.</text>
</comment>
<dbReference type="Pfam" id="PF22679">
    <property type="entry name" value="T1R_D3-like"/>
    <property type="match status" value="1"/>
</dbReference>
<evidence type="ECO:0000256" key="6">
    <source>
        <dbReference type="ARBA" id="ARBA00022747"/>
    </source>
</evidence>
<comment type="catalytic activity">
    <reaction evidence="1 11">
        <text>Endonucleolytic cleavage of DNA to give random double-stranded fragments with terminal 5'-phosphates, ATP is simultaneously hydrolyzed.</text>
        <dbReference type="EC" id="3.1.21.3"/>
    </reaction>
</comment>
<evidence type="ECO:0000256" key="8">
    <source>
        <dbReference type="ARBA" id="ARBA00022801"/>
    </source>
</evidence>
<dbReference type="CDD" id="cd18030">
    <property type="entry name" value="DEXHc_RE_I_HsdR"/>
    <property type="match status" value="1"/>
</dbReference>
<evidence type="ECO:0000256" key="7">
    <source>
        <dbReference type="ARBA" id="ARBA00022759"/>
    </source>
</evidence>
<comment type="similarity">
    <text evidence="2 11">Belongs to the HsdR family.</text>
</comment>
<dbReference type="RefSeq" id="WP_107392695.1">
    <property type="nucleotide sequence ID" value="NZ_JAHCOE010000004.1"/>
</dbReference>
<keyword evidence="4" id="KW-0540">Nuclease</keyword>
<dbReference type="CDD" id="cd22332">
    <property type="entry name" value="HsdR_N"/>
    <property type="match status" value="1"/>
</dbReference>
<dbReference type="PROSITE" id="PS51192">
    <property type="entry name" value="HELICASE_ATP_BIND_1"/>
    <property type="match status" value="1"/>
</dbReference>
<evidence type="ECO:0000256" key="9">
    <source>
        <dbReference type="ARBA" id="ARBA00022840"/>
    </source>
</evidence>
<dbReference type="InterPro" id="IPR007409">
    <property type="entry name" value="Restrct_endonuc_type1_HsdR_N"/>
</dbReference>
<dbReference type="InterPro" id="IPR027417">
    <property type="entry name" value="P-loop_NTPase"/>
</dbReference>